<keyword evidence="1" id="KW-0560">Oxidoreductase</keyword>
<dbReference type="Proteomes" id="UP000001511">
    <property type="component" value="Chromosome"/>
</dbReference>
<proteinExistence type="predicted"/>
<evidence type="ECO:0000256" key="2">
    <source>
        <dbReference type="ARBA" id="ARBA00022862"/>
    </source>
</evidence>
<evidence type="ECO:0000313" key="5">
    <source>
        <dbReference type="EMBL" id="ADI65854.1"/>
    </source>
</evidence>
<protein>
    <submittedName>
        <fullName evidence="5">Alkyl hydroperoxide reductase/ Thiol specific antioxidant/ Mal allergen</fullName>
    </submittedName>
</protein>
<dbReference type="AlphaFoldDB" id="D7DXM8"/>
<keyword evidence="1" id="KW-0575">Peroxidase</keyword>
<keyword evidence="6" id="KW-1185">Reference proteome</keyword>
<dbReference type="OrthoDB" id="422376at2"/>
<dbReference type="PROSITE" id="PS51352">
    <property type="entry name" value="THIOREDOXIN_2"/>
    <property type="match status" value="1"/>
</dbReference>
<dbReference type="SUPFAM" id="SSF52833">
    <property type="entry name" value="Thioredoxin-like"/>
    <property type="match status" value="1"/>
</dbReference>
<dbReference type="CDD" id="cd02970">
    <property type="entry name" value="PRX_like2"/>
    <property type="match status" value="1"/>
</dbReference>
<feature type="domain" description="Thioredoxin" evidence="4">
    <location>
        <begin position="28"/>
        <end position="182"/>
    </location>
</feature>
<dbReference type="STRING" id="551115.Aazo_4616"/>
<dbReference type="InterPro" id="IPR013766">
    <property type="entry name" value="Thioredoxin_domain"/>
</dbReference>
<dbReference type="InterPro" id="IPR050455">
    <property type="entry name" value="Tpx_Peroxidase_subfamily"/>
</dbReference>
<dbReference type="PANTHER" id="PTHR43110:SF1">
    <property type="entry name" value="THIOL PEROXIDASE"/>
    <property type="match status" value="1"/>
</dbReference>
<dbReference type="PANTHER" id="PTHR43110">
    <property type="entry name" value="THIOL PEROXIDASE"/>
    <property type="match status" value="1"/>
</dbReference>
<dbReference type="GO" id="GO:0004601">
    <property type="term" value="F:peroxidase activity"/>
    <property type="evidence" value="ECO:0007669"/>
    <property type="project" value="UniProtKB-KW"/>
</dbReference>
<evidence type="ECO:0000256" key="1">
    <source>
        <dbReference type="ARBA" id="ARBA00022559"/>
    </source>
</evidence>
<keyword evidence="2" id="KW-0049">Antioxidant</keyword>
<dbReference type="EMBL" id="CP002059">
    <property type="protein sequence ID" value="ADI65854.1"/>
    <property type="molecule type" value="Genomic_DNA"/>
</dbReference>
<accession>D7DXM8</accession>
<gene>
    <name evidence="5" type="ordered locus">Aazo_4616</name>
</gene>
<dbReference type="RefSeq" id="WP_013192864.1">
    <property type="nucleotide sequence ID" value="NC_014248.1"/>
</dbReference>
<organism evidence="5 6">
    <name type="scientific">Nostoc azollae (strain 0708)</name>
    <name type="common">Anabaena azollae (strain 0708)</name>
    <dbReference type="NCBI Taxonomy" id="551115"/>
    <lineage>
        <taxon>Bacteria</taxon>
        <taxon>Bacillati</taxon>
        <taxon>Cyanobacteriota</taxon>
        <taxon>Cyanophyceae</taxon>
        <taxon>Nostocales</taxon>
        <taxon>Nostocaceae</taxon>
        <taxon>Trichormus</taxon>
    </lineage>
</organism>
<dbReference type="KEGG" id="naz:Aazo_4616"/>
<evidence type="ECO:0000256" key="3">
    <source>
        <dbReference type="ARBA" id="ARBA00023284"/>
    </source>
</evidence>
<dbReference type="InterPro" id="IPR000866">
    <property type="entry name" value="AhpC/TSA"/>
</dbReference>
<evidence type="ECO:0000313" key="6">
    <source>
        <dbReference type="Proteomes" id="UP000001511"/>
    </source>
</evidence>
<dbReference type="InterPro" id="IPR036249">
    <property type="entry name" value="Thioredoxin-like_sf"/>
</dbReference>
<reference evidence="5 6" key="1">
    <citation type="journal article" date="2010" name="PLoS ONE">
        <title>Genome erosion in a nitrogen-fixing vertically transmitted endosymbiotic multicellular cyanobacterium.</title>
        <authorList>
            <person name="Ran L."/>
            <person name="Larsson J."/>
            <person name="Vigil-Stenman T."/>
            <person name="Nylander J.A."/>
            <person name="Ininbergs K."/>
            <person name="Zheng W.W."/>
            <person name="Lapidus A."/>
            <person name="Lowry S."/>
            <person name="Haselkorn R."/>
            <person name="Bergman B."/>
        </authorList>
    </citation>
    <scope>NUCLEOTIDE SEQUENCE [LARGE SCALE GENOMIC DNA]</scope>
    <source>
        <strain evidence="5 6">0708</strain>
    </source>
</reference>
<sequence length="188" mass="21660">MLTSTYFTGLFNERFFRNLLPKPALDDFRLGVGTPDFKLSDITNNRTLKLSDYRGKQPVLLAFTRIFTEKQYCPFCYPHIKALNENYEEFTNRGIEVLMITSTDRKQSQIVVQDLGLKMPLLSDPSCYVFRTYKAGQALGAPLPAQFVLDKDGKLLYRHLFSFLDHNASIETLLERFNSGKVDKLSRI</sequence>
<dbReference type="HOGENOM" id="CLU_120848_0_0_3"/>
<name>D7DXM8_NOSA0</name>
<keyword evidence="3" id="KW-0676">Redox-active center</keyword>
<dbReference type="eggNOG" id="COG1225">
    <property type="taxonomic scope" value="Bacteria"/>
</dbReference>
<dbReference type="Gene3D" id="3.40.30.10">
    <property type="entry name" value="Glutaredoxin"/>
    <property type="match status" value="1"/>
</dbReference>
<dbReference type="Pfam" id="PF00578">
    <property type="entry name" value="AhpC-TSA"/>
    <property type="match status" value="1"/>
</dbReference>
<evidence type="ECO:0000259" key="4">
    <source>
        <dbReference type="PROSITE" id="PS51352"/>
    </source>
</evidence>